<dbReference type="Proteomes" id="UP000249522">
    <property type="component" value="Unassembled WGS sequence"/>
</dbReference>
<keyword evidence="2" id="KW-0732">Signal</keyword>
<sequence length="305" mass="34229">MEKQIRKLTLVLAISAAVMTAVTGCGKEANTTEVTARGTANSNEERNESSAGKDTGQEQVESGGAADSSVADPQSSEGLRSLEQVSAKDGETFLNALKQQDTKELSALMAHAENEYTESDMAKVIEGFQLYFDRLEELTLKFEANEQNPEFYVEHYAIVGKKNGETRSIPFIIRYSKSQSMKQIQDDNKREPLYDSPLIGEYPYIIMDAERYIQALQQKDLESLSLHLGYVDYNEETQAAMEQLLNTYEEKLDLSTLKAVSKGYDEQEDQYHFELQDSRGQKHDIRIGGEENRIMDDWAAGSEAG</sequence>
<proteinExistence type="predicted"/>
<dbReference type="AlphaFoldDB" id="A0A2W1LEQ1"/>
<comment type="caution">
    <text evidence="3">The sequence shown here is derived from an EMBL/GenBank/DDBJ whole genome shotgun (WGS) entry which is preliminary data.</text>
</comment>
<dbReference type="EMBL" id="QKRB01000031">
    <property type="protein sequence ID" value="PZD97159.1"/>
    <property type="molecule type" value="Genomic_DNA"/>
</dbReference>
<gene>
    <name evidence="3" type="ORF">DNH61_04535</name>
</gene>
<evidence type="ECO:0000256" key="1">
    <source>
        <dbReference type="SAM" id="MobiDB-lite"/>
    </source>
</evidence>
<feature type="compositionally biased region" description="Polar residues" evidence="1">
    <location>
        <begin position="49"/>
        <end position="60"/>
    </location>
</feature>
<evidence type="ECO:0000313" key="3">
    <source>
        <dbReference type="EMBL" id="PZD97159.1"/>
    </source>
</evidence>
<feature type="compositionally biased region" description="Polar residues" evidence="1">
    <location>
        <begin position="33"/>
        <end position="42"/>
    </location>
</feature>
<dbReference type="PROSITE" id="PS51257">
    <property type="entry name" value="PROKAR_LIPOPROTEIN"/>
    <property type="match status" value="1"/>
</dbReference>
<feature type="signal peptide" evidence="2">
    <location>
        <begin position="1"/>
        <end position="23"/>
    </location>
</feature>
<name>A0A2W1LEQ1_9BACL</name>
<feature type="region of interest" description="Disordered" evidence="1">
    <location>
        <begin position="33"/>
        <end position="80"/>
    </location>
</feature>
<organism evidence="3 4">
    <name type="scientific">Paenibacillus sambharensis</name>
    <dbReference type="NCBI Taxonomy" id="1803190"/>
    <lineage>
        <taxon>Bacteria</taxon>
        <taxon>Bacillati</taxon>
        <taxon>Bacillota</taxon>
        <taxon>Bacilli</taxon>
        <taxon>Bacillales</taxon>
        <taxon>Paenibacillaceae</taxon>
        <taxon>Paenibacillus</taxon>
    </lineage>
</organism>
<dbReference type="OrthoDB" id="2617129at2"/>
<evidence type="ECO:0000256" key="2">
    <source>
        <dbReference type="SAM" id="SignalP"/>
    </source>
</evidence>
<evidence type="ECO:0000313" key="4">
    <source>
        <dbReference type="Proteomes" id="UP000249522"/>
    </source>
</evidence>
<feature type="chain" id="PRO_5039497401" description="DUF5105 domain-containing protein" evidence="2">
    <location>
        <begin position="24"/>
        <end position="305"/>
    </location>
</feature>
<reference evidence="3 4" key="1">
    <citation type="submission" date="2018-06" db="EMBL/GenBank/DDBJ databases">
        <title>Paenibacillus imtechensis sp. nov.</title>
        <authorList>
            <person name="Pinnaka A.K."/>
            <person name="Singh H."/>
            <person name="Kaur M."/>
        </authorList>
    </citation>
    <scope>NUCLEOTIDE SEQUENCE [LARGE SCALE GENOMIC DNA]</scope>
    <source>
        <strain evidence="3 4">SMB1</strain>
    </source>
</reference>
<keyword evidence="4" id="KW-1185">Reference proteome</keyword>
<evidence type="ECO:0008006" key="5">
    <source>
        <dbReference type="Google" id="ProtNLM"/>
    </source>
</evidence>
<accession>A0A2W1LEQ1</accession>
<dbReference type="RefSeq" id="WP_111145487.1">
    <property type="nucleotide sequence ID" value="NZ_QKRB01000031.1"/>
</dbReference>
<protein>
    <recommendedName>
        <fullName evidence="5">DUF5105 domain-containing protein</fullName>
    </recommendedName>
</protein>